<dbReference type="InterPro" id="IPR050699">
    <property type="entry name" value="RNA-DNA_Helicase"/>
</dbReference>
<dbReference type="EMBL" id="MU005958">
    <property type="protein sequence ID" value="KAF2864238.1"/>
    <property type="molecule type" value="Genomic_DNA"/>
</dbReference>
<dbReference type="GO" id="GO:0006401">
    <property type="term" value="P:RNA catabolic process"/>
    <property type="evidence" value="ECO:0007669"/>
    <property type="project" value="InterPro"/>
</dbReference>
<evidence type="ECO:0000313" key="10">
    <source>
        <dbReference type="EMBL" id="KAF2864238.1"/>
    </source>
</evidence>
<dbReference type="PIRSF" id="PIRSF005198">
    <property type="entry name" value="Antiviral_helicase_SKI2"/>
    <property type="match status" value="1"/>
</dbReference>
<evidence type="ECO:0000256" key="4">
    <source>
        <dbReference type="ARBA" id="ARBA00022801"/>
    </source>
</evidence>
<dbReference type="SMART" id="SM00490">
    <property type="entry name" value="HELICc"/>
    <property type="match status" value="1"/>
</dbReference>
<dbReference type="Pfam" id="PF00271">
    <property type="entry name" value="Helicase_C"/>
    <property type="match status" value="1"/>
</dbReference>
<name>A0A6A7CCU2_9PEZI</name>
<dbReference type="Gene3D" id="1.10.3380.30">
    <property type="match status" value="1"/>
</dbReference>
<evidence type="ECO:0000256" key="1">
    <source>
        <dbReference type="ARBA" id="ARBA00004123"/>
    </source>
</evidence>
<dbReference type="GO" id="GO:0016787">
    <property type="term" value="F:hydrolase activity"/>
    <property type="evidence" value="ECO:0007669"/>
    <property type="project" value="UniProtKB-KW"/>
</dbReference>
<dbReference type="GO" id="GO:0005634">
    <property type="term" value="C:nucleus"/>
    <property type="evidence" value="ECO:0007669"/>
    <property type="project" value="UniProtKB-SubCell"/>
</dbReference>
<dbReference type="Pfam" id="PF21408">
    <property type="entry name" value="MTR4-like_stalk"/>
    <property type="match status" value="1"/>
</dbReference>
<gene>
    <name evidence="10" type="ORF">K470DRAFT_254559</name>
</gene>
<dbReference type="Gene3D" id="2.40.30.300">
    <property type="match status" value="1"/>
</dbReference>
<dbReference type="SMART" id="SM01142">
    <property type="entry name" value="DSHCT"/>
    <property type="match status" value="1"/>
</dbReference>
<evidence type="ECO:0000313" key="11">
    <source>
        <dbReference type="Proteomes" id="UP000799421"/>
    </source>
</evidence>
<evidence type="ECO:0000256" key="2">
    <source>
        <dbReference type="ARBA" id="ARBA00010140"/>
    </source>
</evidence>
<evidence type="ECO:0000256" key="8">
    <source>
        <dbReference type="SAM" id="MobiDB-lite"/>
    </source>
</evidence>
<dbReference type="SUPFAM" id="SSF52540">
    <property type="entry name" value="P-loop containing nucleoside triphosphate hydrolases"/>
    <property type="match status" value="1"/>
</dbReference>
<keyword evidence="3" id="KW-0547">Nucleotide-binding</keyword>
<comment type="similarity">
    <text evidence="2">Belongs to the helicase family. SKI2 subfamily.</text>
</comment>
<feature type="region of interest" description="Disordered" evidence="8">
    <location>
        <begin position="459"/>
        <end position="484"/>
    </location>
</feature>
<dbReference type="InterPro" id="IPR027417">
    <property type="entry name" value="P-loop_NTPase"/>
</dbReference>
<keyword evidence="7" id="KW-0539">Nucleus</keyword>
<dbReference type="PANTHER" id="PTHR12131">
    <property type="entry name" value="ATP-DEPENDENT RNA AND DNA HELICASE"/>
    <property type="match status" value="1"/>
</dbReference>
<dbReference type="InterPro" id="IPR001650">
    <property type="entry name" value="Helicase_C-like"/>
</dbReference>
<dbReference type="Pfam" id="PF08148">
    <property type="entry name" value="DSHCT"/>
    <property type="match status" value="1"/>
</dbReference>
<reference evidence="10" key="1">
    <citation type="journal article" date="2020" name="Stud. Mycol.">
        <title>101 Dothideomycetes genomes: a test case for predicting lifestyles and emergence of pathogens.</title>
        <authorList>
            <person name="Haridas S."/>
            <person name="Albert R."/>
            <person name="Binder M."/>
            <person name="Bloem J."/>
            <person name="Labutti K."/>
            <person name="Salamov A."/>
            <person name="Andreopoulos B."/>
            <person name="Baker S."/>
            <person name="Barry K."/>
            <person name="Bills G."/>
            <person name="Bluhm B."/>
            <person name="Cannon C."/>
            <person name="Castanera R."/>
            <person name="Culley D."/>
            <person name="Daum C."/>
            <person name="Ezra D."/>
            <person name="Gonzalez J."/>
            <person name="Henrissat B."/>
            <person name="Kuo A."/>
            <person name="Liang C."/>
            <person name="Lipzen A."/>
            <person name="Lutzoni F."/>
            <person name="Magnuson J."/>
            <person name="Mondo S."/>
            <person name="Nolan M."/>
            <person name="Ohm R."/>
            <person name="Pangilinan J."/>
            <person name="Park H.-J."/>
            <person name="Ramirez L."/>
            <person name="Alfaro M."/>
            <person name="Sun H."/>
            <person name="Tritt A."/>
            <person name="Yoshinaga Y."/>
            <person name="Zwiers L.-H."/>
            <person name="Turgeon B."/>
            <person name="Goodwin S."/>
            <person name="Spatafora J."/>
            <person name="Crous P."/>
            <person name="Grigoriev I."/>
        </authorList>
    </citation>
    <scope>NUCLEOTIDE SEQUENCE</scope>
    <source>
        <strain evidence="10">CBS 480.64</strain>
    </source>
</reference>
<accession>A0A6A7CCU2</accession>
<dbReference type="AlphaFoldDB" id="A0A6A7CCU2"/>
<evidence type="ECO:0000259" key="9">
    <source>
        <dbReference type="PROSITE" id="PS51194"/>
    </source>
</evidence>
<dbReference type="InterPro" id="IPR012961">
    <property type="entry name" value="Ski2/MTR4_C"/>
</dbReference>
<dbReference type="InterPro" id="IPR025696">
    <property type="entry name" value="Beta-barrel_MTR4"/>
</dbReference>
<feature type="domain" description="Helicase C-terminal" evidence="9">
    <location>
        <begin position="154"/>
        <end position="326"/>
    </location>
</feature>
<dbReference type="CDD" id="cd18795">
    <property type="entry name" value="SF2_C_Ski2"/>
    <property type="match status" value="1"/>
</dbReference>
<keyword evidence="4" id="KW-0378">Hydrolase</keyword>
<dbReference type="Proteomes" id="UP000799421">
    <property type="component" value="Unassembled WGS sequence"/>
</dbReference>
<dbReference type="Gene3D" id="3.40.50.300">
    <property type="entry name" value="P-loop containing nucleotide triphosphate hydrolases"/>
    <property type="match status" value="2"/>
</dbReference>
<organism evidence="10 11">
    <name type="scientific">Piedraia hortae CBS 480.64</name>
    <dbReference type="NCBI Taxonomy" id="1314780"/>
    <lineage>
        <taxon>Eukaryota</taxon>
        <taxon>Fungi</taxon>
        <taxon>Dikarya</taxon>
        <taxon>Ascomycota</taxon>
        <taxon>Pezizomycotina</taxon>
        <taxon>Dothideomycetes</taxon>
        <taxon>Dothideomycetidae</taxon>
        <taxon>Capnodiales</taxon>
        <taxon>Piedraiaceae</taxon>
        <taxon>Piedraia</taxon>
    </lineage>
</organism>
<evidence type="ECO:0000256" key="6">
    <source>
        <dbReference type="ARBA" id="ARBA00022840"/>
    </source>
</evidence>
<keyword evidence="6" id="KW-0067">ATP-binding</keyword>
<evidence type="ECO:0000256" key="5">
    <source>
        <dbReference type="ARBA" id="ARBA00022806"/>
    </source>
</evidence>
<dbReference type="GO" id="GO:0000460">
    <property type="term" value="P:maturation of 5.8S rRNA"/>
    <property type="evidence" value="ECO:0007669"/>
    <property type="project" value="TreeGrafter"/>
</dbReference>
<evidence type="ECO:0000256" key="7">
    <source>
        <dbReference type="ARBA" id="ARBA00023242"/>
    </source>
</evidence>
<dbReference type="GO" id="GO:0005524">
    <property type="term" value="F:ATP binding"/>
    <property type="evidence" value="ECO:0007669"/>
    <property type="project" value="UniProtKB-KW"/>
</dbReference>
<dbReference type="PROSITE" id="PS51194">
    <property type="entry name" value="HELICASE_CTER"/>
    <property type="match status" value="1"/>
</dbReference>
<proteinExistence type="inferred from homology"/>
<dbReference type="PANTHER" id="PTHR12131:SF7">
    <property type="entry name" value="EXOSOME RNA HELICASE MTR4"/>
    <property type="match status" value="1"/>
</dbReference>
<keyword evidence="11" id="KW-1185">Reference proteome</keyword>
<comment type="subcellular location">
    <subcellularLocation>
        <location evidence="1">Nucleus</location>
    </subcellularLocation>
</comment>
<dbReference type="OrthoDB" id="64767at2759"/>
<dbReference type="FunFam" id="3.40.50.300:FF:000141">
    <property type="entry name" value="ATP-dependent RNA helicase DOB1"/>
    <property type="match status" value="1"/>
</dbReference>
<dbReference type="InterPro" id="IPR048392">
    <property type="entry name" value="MTR4-like_stalk"/>
</dbReference>
<dbReference type="InterPro" id="IPR016438">
    <property type="entry name" value="SKI2-like"/>
</dbReference>
<evidence type="ECO:0000256" key="3">
    <source>
        <dbReference type="ARBA" id="ARBA00022741"/>
    </source>
</evidence>
<dbReference type="GO" id="GO:0003723">
    <property type="term" value="F:RNA binding"/>
    <property type="evidence" value="ECO:0007669"/>
    <property type="project" value="InterPro"/>
</dbReference>
<dbReference type="Pfam" id="PF13234">
    <property type="entry name" value="MTR4_beta-barrel"/>
    <property type="match status" value="1"/>
</dbReference>
<protein>
    <submittedName>
        <fullName evidence="10">DSHCT-domain-containing protein</fullName>
    </submittedName>
</protein>
<dbReference type="GO" id="GO:0003724">
    <property type="term" value="F:RNA helicase activity"/>
    <property type="evidence" value="ECO:0007669"/>
    <property type="project" value="InterPro"/>
</dbReference>
<keyword evidence="5" id="KW-0347">Helicase</keyword>
<sequence length="742" mass="84060">MRDKARGVVWEETIILLPDNVRYVFLSATIPNAMQFAEWITKTHRQPCHVVYTDFRPTPLQHYFFPAGAEGMHLVVDEKGHFREENFNKAMSSISERAIVGERKKPKKVDRSKKGGTDGPTDIYKIIKMIMLKHYNPVIVFSFSKRECEAYALQMSQLAFNDDSEKAMVTKVFNSAIEMLSEEDRALPQIQHILPLLRRGIGIHHSGLLPILKETIEILFQEGLLKVLFATETFSIGLNMPAKTVVFTSVRKFDGVSQRWVSPSEFIQMSGRAGRRGLDDRGIVIMMIDEKMEPAIAKEIVRGEQDNLNSAFHLGYNMILNLLRVEGVSPDFMLERCFFQFQNAASVSGLERERADLERQRAEMVIEREADVKEYYQLRQQLDSYAADIKSVINAPQYLSNFLQPGRMLRIKHQDMDFGWGAVVQASPVRIPKHQREDDVPIGSRITIDVLLQISPDSVVPQGSRPEGDFPPGVRPPAPGETSKADILTVTNGRVDAVGELKLNLPCDLRTSEQRNMAGKALDVVLKRFPDGPALLDPVKHMHITDERFDRLITKTEALEHKLFASSIHSSPLLPTLYDQYATKVSLSTQIRTVDRKIQNALSLLHLDELKNRKRVLRRLGFIDEADVVQLKARVACEISTGDELVLSELLFDRFFNALTPEQCAAALSCFIFEEKSAEGGEMPDELAKPYRAILAQARKLAKISLESKVMLNEEEYLQGFKPQLMEVVFAWTKGASFATIW</sequence>